<keyword evidence="2" id="KW-1003">Cell membrane</keyword>
<accession>A0A126QS27</accession>
<evidence type="ECO:0000256" key="2">
    <source>
        <dbReference type="ARBA" id="ARBA00022475"/>
    </source>
</evidence>
<dbReference type="Proteomes" id="UP000055611">
    <property type="component" value="Chromosome"/>
</dbReference>
<evidence type="ECO:0000313" key="7">
    <source>
        <dbReference type="EMBL" id="AMK12549.1"/>
    </source>
</evidence>
<evidence type="ECO:0000313" key="10">
    <source>
        <dbReference type="Proteomes" id="UP000295506"/>
    </source>
</evidence>
<feature type="transmembrane region" description="Helical" evidence="6">
    <location>
        <begin position="56"/>
        <end position="79"/>
    </location>
</feature>
<name>A0A126QS27_9BACT</name>
<reference evidence="7 9" key="1">
    <citation type="journal article" date="2016" name="Front. Microbiol.">
        <title>Genome Sequence of the Piezophilic, Mesophilic Sulfate-Reducing Bacterium Desulfovibrio indicus J2T.</title>
        <authorList>
            <person name="Cao J."/>
            <person name="Maignien L."/>
            <person name="Shao Z."/>
            <person name="Alain K."/>
            <person name="Jebbar M."/>
        </authorList>
    </citation>
    <scope>NUCLEOTIDE SEQUENCE [LARGE SCALE GENOMIC DNA]</scope>
    <source>
        <strain evidence="7 9">J2</strain>
    </source>
</reference>
<evidence type="ECO:0000256" key="1">
    <source>
        <dbReference type="ARBA" id="ARBA00004651"/>
    </source>
</evidence>
<dbReference type="EMBL" id="CP014206">
    <property type="protein sequence ID" value="AMK12549.1"/>
    <property type="molecule type" value="Genomic_DNA"/>
</dbReference>
<feature type="transmembrane region" description="Helical" evidence="6">
    <location>
        <begin position="15"/>
        <end position="36"/>
    </location>
</feature>
<dbReference type="GO" id="GO:0022857">
    <property type="term" value="F:transmembrane transporter activity"/>
    <property type="evidence" value="ECO:0007669"/>
    <property type="project" value="InterPro"/>
</dbReference>
<dbReference type="AlphaFoldDB" id="A0A126QS27"/>
<sequence length="349" mass="37025">MRIEARENVSLARKALAPVLAVGAAMVVCSALLVWAGASPLEGWALMLKGALGSTFALTETLTRATPLIFTGLAAAVAFRAKLWNIGAEGQLYIGAVVATWLGAGSFEMPAFLMIPYLFLAGAVGGGLLLLLPTLLKTKLQVDEVVTTLLLNFIVLLFVNWLVFGPWKDPMAMGWPQAAPVVDSALLPQLLAKTRLHLGFVIALACAVGAWWFMRATTWGFEIRAVGASPRASRFAGMPVNAVIVRTALLSGGLAAMAGVSELLGVKEYLTLDLSPGFGYSGIVVAMLAALHPLGVVASSLFVAVIYIGADSMSRAINISNYIADVTTAVCLLSVLVSMFLTRYRIRWR</sequence>
<feature type="transmembrane region" description="Helical" evidence="6">
    <location>
        <begin position="322"/>
        <end position="341"/>
    </location>
</feature>
<reference evidence="8 10" key="2">
    <citation type="submission" date="2019-03" db="EMBL/GenBank/DDBJ databases">
        <title>Genomic Encyclopedia of Type Strains, Phase IV (KMG-IV): sequencing the most valuable type-strain genomes for metagenomic binning, comparative biology and taxonomic classification.</title>
        <authorList>
            <person name="Goeker M."/>
        </authorList>
    </citation>
    <scope>NUCLEOTIDE SEQUENCE [LARGE SCALE GENOMIC DNA]</scope>
    <source>
        <strain evidence="8 10">DSM 101483</strain>
    </source>
</reference>
<evidence type="ECO:0000313" key="9">
    <source>
        <dbReference type="Proteomes" id="UP000055611"/>
    </source>
</evidence>
<evidence type="ECO:0000256" key="5">
    <source>
        <dbReference type="ARBA" id="ARBA00023136"/>
    </source>
</evidence>
<dbReference type="PANTHER" id="PTHR47089">
    <property type="entry name" value="ABC TRANSPORTER, PERMEASE PROTEIN"/>
    <property type="match status" value="1"/>
</dbReference>
<dbReference type="InterPro" id="IPR001851">
    <property type="entry name" value="ABC_transp_permease"/>
</dbReference>
<dbReference type="PANTHER" id="PTHR47089:SF1">
    <property type="entry name" value="GUANOSINE ABC TRANSPORTER PERMEASE PROTEIN NUPP"/>
    <property type="match status" value="1"/>
</dbReference>
<dbReference type="EMBL" id="SOBK01000002">
    <property type="protein sequence ID" value="TDT90859.1"/>
    <property type="molecule type" value="Genomic_DNA"/>
</dbReference>
<keyword evidence="9" id="KW-1185">Reference proteome</keyword>
<keyword evidence="5 6" id="KW-0472">Membrane</keyword>
<proteinExistence type="predicted"/>
<dbReference type="KEGG" id="dej:AWY79_16290"/>
<dbReference type="GO" id="GO:0005886">
    <property type="term" value="C:plasma membrane"/>
    <property type="evidence" value="ECO:0007669"/>
    <property type="project" value="UniProtKB-SubCell"/>
</dbReference>
<keyword evidence="3 6" id="KW-0812">Transmembrane</keyword>
<feature type="transmembrane region" description="Helical" evidence="6">
    <location>
        <begin position="196"/>
        <end position="214"/>
    </location>
</feature>
<dbReference type="Pfam" id="PF02653">
    <property type="entry name" value="BPD_transp_2"/>
    <property type="match status" value="1"/>
</dbReference>
<evidence type="ECO:0000256" key="3">
    <source>
        <dbReference type="ARBA" id="ARBA00022692"/>
    </source>
</evidence>
<feature type="transmembrane region" description="Helical" evidence="6">
    <location>
        <begin position="91"/>
        <end position="107"/>
    </location>
</feature>
<evidence type="ECO:0000256" key="6">
    <source>
        <dbReference type="SAM" id="Phobius"/>
    </source>
</evidence>
<feature type="transmembrane region" description="Helical" evidence="6">
    <location>
        <begin position="113"/>
        <end position="133"/>
    </location>
</feature>
<feature type="transmembrane region" description="Helical" evidence="6">
    <location>
        <begin position="235"/>
        <end position="258"/>
    </location>
</feature>
<evidence type="ECO:0000313" key="8">
    <source>
        <dbReference type="EMBL" id="TDT90859.1"/>
    </source>
</evidence>
<dbReference type="OrthoDB" id="9809785at2"/>
<dbReference type="Proteomes" id="UP000295506">
    <property type="component" value="Unassembled WGS sequence"/>
</dbReference>
<gene>
    <name evidence="7" type="ORF">AWY79_16290</name>
    <name evidence="8" type="ORF">EDC59_102292</name>
</gene>
<keyword evidence="4 6" id="KW-1133">Transmembrane helix</keyword>
<protein>
    <submittedName>
        <fullName evidence="7">ABC transporter permease</fullName>
    </submittedName>
    <submittedName>
        <fullName evidence="8">Nucleoside ABC transporter membrane protein</fullName>
    </submittedName>
</protein>
<evidence type="ECO:0000256" key="4">
    <source>
        <dbReference type="ARBA" id="ARBA00022989"/>
    </source>
</evidence>
<dbReference type="CDD" id="cd06580">
    <property type="entry name" value="TM_PBP1_transp_TpRbsC_like"/>
    <property type="match status" value="1"/>
</dbReference>
<organism evidence="8 10">
    <name type="scientific">Pseudodesulfovibrio indicus</name>
    <dbReference type="NCBI Taxonomy" id="1716143"/>
    <lineage>
        <taxon>Bacteria</taxon>
        <taxon>Pseudomonadati</taxon>
        <taxon>Thermodesulfobacteriota</taxon>
        <taxon>Desulfovibrionia</taxon>
        <taxon>Desulfovibrionales</taxon>
        <taxon>Desulfovibrionaceae</taxon>
    </lineage>
</organism>
<comment type="subcellular location">
    <subcellularLocation>
        <location evidence="1">Cell membrane</location>
        <topology evidence="1">Multi-pass membrane protein</topology>
    </subcellularLocation>
</comment>
<feature type="transmembrane region" description="Helical" evidence="6">
    <location>
        <begin position="278"/>
        <end position="310"/>
    </location>
</feature>
<dbReference type="RefSeq" id="WP_066806235.1">
    <property type="nucleotide sequence ID" value="NZ_CP014206.1"/>
</dbReference>
<feature type="transmembrane region" description="Helical" evidence="6">
    <location>
        <begin position="145"/>
        <end position="164"/>
    </location>
</feature>